<dbReference type="InterPro" id="IPR050098">
    <property type="entry name" value="TFPI/VKTCI-like"/>
</dbReference>
<keyword evidence="3" id="KW-1015">Disulfide bond</keyword>
<dbReference type="WBParaSite" id="ECPE_0000615701-mRNA-1">
    <property type="protein sequence ID" value="ECPE_0000615701-mRNA-1"/>
    <property type="gene ID" value="ECPE_0000615701"/>
</dbReference>
<accession>A0A183AGQ9</accession>
<keyword evidence="1" id="KW-0646">Protease inhibitor</keyword>
<dbReference type="SUPFAM" id="SSF57362">
    <property type="entry name" value="BPTI-like"/>
    <property type="match status" value="1"/>
</dbReference>
<feature type="signal peptide" evidence="4">
    <location>
        <begin position="1"/>
        <end position="26"/>
    </location>
</feature>
<dbReference type="InterPro" id="IPR020901">
    <property type="entry name" value="Prtase_inh_Kunz-CS"/>
</dbReference>
<feature type="chain" id="PRO_5008145754" evidence="4">
    <location>
        <begin position="27"/>
        <end position="186"/>
    </location>
</feature>
<evidence type="ECO:0000256" key="4">
    <source>
        <dbReference type="SAM" id="SignalP"/>
    </source>
</evidence>
<keyword evidence="2" id="KW-0722">Serine protease inhibitor</keyword>
<dbReference type="InterPro" id="IPR002223">
    <property type="entry name" value="Kunitz_BPTI"/>
</dbReference>
<dbReference type="Pfam" id="PF00014">
    <property type="entry name" value="Kunitz_BPTI"/>
    <property type="match status" value="1"/>
</dbReference>
<dbReference type="GO" id="GO:0004867">
    <property type="term" value="F:serine-type endopeptidase inhibitor activity"/>
    <property type="evidence" value="ECO:0007669"/>
    <property type="project" value="UniProtKB-KW"/>
</dbReference>
<protein>
    <submittedName>
        <fullName evidence="6">BPTI/Kunitz inhibitor domain-containing protein</fullName>
    </submittedName>
</protein>
<keyword evidence="4" id="KW-0732">Signal</keyword>
<dbReference type="PROSITE" id="PS00280">
    <property type="entry name" value="BPTI_KUNITZ_1"/>
    <property type="match status" value="1"/>
</dbReference>
<dbReference type="PANTHER" id="PTHR10083">
    <property type="entry name" value="KUNITZ-TYPE PROTEASE INHIBITOR-RELATED"/>
    <property type="match status" value="1"/>
</dbReference>
<dbReference type="SMART" id="SM00131">
    <property type="entry name" value="KU"/>
    <property type="match status" value="1"/>
</dbReference>
<sequence>LKCFLLARSCALLRAICGYLLHSVEQLSNEINLKPHKSKLKKTRLCRSQFNKHAPVYPTVAMTHTLSLSHRTTYFDHLSALCRLDIDSGQCFHIFIRYAYNWRTERCQRFIYGGCGGNQNRFDTLEECIKKCHRKSPVDQKIGPKSEIIQIQNVNFMCPTSERCHRLIQCKTSEYKKPPIKQNLVF</sequence>
<organism evidence="6">
    <name type="scientific">Echinostoma caproni</name>
    <dbReference type="NCBI Taxonomy" id="27848"/>
    <lineage>
        <taxon>Eukaryota</taxon>
        <taxon>Metazoa</taxon>
        <taxon>Spiralia</taxon>
        <taxon>Lophotrochozoa</taxon>
        <taxon>Platyhelminthes</taxon>
        <taxon>Trematoda</taxon>
        <taxon>Digenea</taxon>
        <taxon>Plagiorchiida</taxon>
        <taxon>Echinostomata</taxon>
        <taxon>Echinostomatoidea</taxon>
        <taxon>Echinostomatidae</taxon>
        <taxon>Echinostoma</taxon>
    </lineage>
</organism>
<evidence type="ECO:0000256" key="3">
    <source>
        <dbReference type="ARBA" id="ARBA00023157"/>
    </source>
</evidence>
<dbReference type="FunFam" id="4.10.410.10:FF:000020">
    <property type="entry name" value="Collagen, type VI, alpha 3"/>
    <property type="match status" value="1"/>
</dbReference>
<name>A0A183AGQ9_9TREM</name>
<proteinExistence type="predicted"/>
<evidence type="ECO:0000256" key="2">
    <source>
        <dbReference type="ARBA" id="ARBA00022900"/>
    </source>
</evidence>
<feature type="domain" description="BPTI/Kunitz inhibitor" evidence="5">
    <location>
        <begin position="82"/>
        <end position="132"/>
    </location>
</feature>
<dbReference type="PANTHER" id="PTHR10083:SF328">
    <property type="entry name" value="TISSUE FACTOR PATHWAY INHIBITOR"/>
    <property type="match status" value="1"/>
</dbReference>
<dbReference type="AlphaFoldDB" id="A0A183AGQ9"/>
<evidence type="ECO:0000256" key="1">
    <source>
        <dbReference type="ARBA" id="ARBA00022690"/>
    </source>
</evidence>
<dbReference type="InterPro" id="IPR036880">
    <property type="entry name" value="Kunitz_BPTI_sf"/>
</dbReference>
<reference evidence="6" key="1">
    <citation type="submission" date="2016-06" db="UniProtKB">
        <authorList>
            <consortium name="WormBaseParasite"/>
        </authorList>
    </citation>
    <scope>IDENTIFICATION</scope>
</reference>
<dbReference type="PROSITE" id="PS50279">
    <property type="entry name" value="BPTI_KUNITZ_2"/>
    <property type="match status" value="1"/>
</dbReference>
<evidence type="ECO:0000313" key="6">
    <source>
        <dbReference type="WBParaSite" id="ECPE_0000615701-mRNA-1"/>
    </source>
</evidence>
<dbReference type="Gene3D" id="4.10.410.10">
    <property type="entry name" value="Pancreatic trypsin inhibitor Kunitz domain"/>
    <property type="match status" value="1"/>
</dbReference>
<dbReference type="CDD" id="cd00109">
    <property type="entry name" value="Kunitz-type"/>
    <property type="match status" value="1"/>
</dbReference>
<evidence type="ECO:0000259" key="5">
    <source>
        <dbReference type="PROSITE" id="PS50279"/>
    </source>
</evidence>
<dbReference type="PRINTS" id="PR00759">
    <property type="entry name" value="BASICPTASE"/>
</dbReference>
<dbReference type="GO" id="GO:0005615">
    <property type="term" value="C:extracellular space"/>
    <property type="evidence" value="ECO:0007669"/>
    <property type="project" value="TreeGrafter"/>
</dbReference>